<feature type="transmembrane region" description="Helical" evidence="2">
    <location>
        <begin position="136"/>
        <end position="157"/>
    </location>
</feature>
<protein>
    <submittedName>
        <fullName evidence="3">Uncharacterized protein</fullName>
    </submittedName>
</protein>
<keyword evidence="2" id="KW-0812">Transmembrane</keyword>
<feature type="transmembrane region" description="Helical" evidence="2">
    <location>
        <begin position="57"/>
        <end position="81"/>
    </location>
</feature>
<feature type="region of interest" description="Disordered" evidence="1">
    <location>
        <begin position="1"/>
        <end position="26"/>
    </location>
</feature>
<proteinExistence type="predicted"/>
<evidence type="ECO:0000256" key="1">
    <source>
        <dbReference type="SAM" id="MobiDB-lite"/>
    </source>
</evidence>
<keyword evidence="2" id="KW-1133">Transmembrane helix</keyword>
<gene>
    <name evidence="3" type="ORF">LGLO00237_LOCUS14471</name>
</gene>
<evidence type="ECO:0000313" key="3">
    <source>
        <dbReference type="EMBL" id="CAE0662870.1"/>
    </source>
</evidence>
<dbReference type="AlphaFoldDB" id="A0A6U2XDN3"/>
<evidence type="ECO:0000256" key="2">
    <source>
        <dbReference type="SAM" id="Phobius"/>
    </source>
</evidence>
<reference evidence="3" key="1">
    <citation type="submission" date="2021-01" db="EMBL/GenBank/DDBJ databases">
        <authorList>
            <person name="Corre E."/>
            <person name="Pelletier E."/>
            <person name="Niang G."/>
            <person name="Scheremetjew M."/>
            <person name="Finn R."/>
            <person name="Kale V."/>
            <person name="Holt S."/>
            <person name="Cochrane G."/>
            <person name="Meng A."/>
            <person name="Brown T."/>
            <person name="Cohen L."/>
        </authorList>
    </citation>
    <scope>NUCLEOTIDE SEQUENCE</scope>
    <source>
        <strain evidence="3">CCCM811</strain>
    </source>
</reference>
<sequence>MASVSNPARVEEGKMEPGSSVEMTVNKRPSLTHVGGSAASLYGPGNSMIQKIKIYKAAGILAISSIALAAEGVVVFISSNLNQPEGDLGGTSEIFPPGLEFSASAFLIAIFTIGLSISFASIAWDFQMPSLTMGSLVLTFFLGWFYFIVMIVAKPLFNWDNDVRTGLPIEPAGGWDTEARREANYFMGFFIPSICVAMMSLGFQFASLHNLYRCQTDDLANDNWTYNSLRYLYQSFLVFWIGIGIMTVAGWTHVQEGAGMLQSPVVYPPTIIKYPAVAIITGLAVVAYGLVNTLYSVWLLATSQDIWFVTLFLQLLSVAAYAILVGFHVLMQAATISPTLAGVGAQYTLLLIPIVFAPVYYMGEVLSAIKNNGKAVHGGASAKAFEA</sequence>
<organism evidence="3">
    <name type="scientific">Lotharella globosa</name>
    <dbReference type="NCBI Taxonomy" id="91324"/>
    <lineage>
        <taxon>Eukaryota</taxon>
        <taxon>Sar</taxon>
        <taxon>Rhizaria</taxon>
        <taxon>Cercozoa</taxon>
        <taxon>Chlorarachniophyceae</taxon>
        <taxon>Lotharella</taxon>
    </lineage>
</organism>
<feature type="transmembrane region" description="Helical" evidence="2">
    <location>
        <begin position="231"/>
        <end position="254"/>
    </location>
</feature>
<feature type="transmembrane region" description="Helical" evidence="2">
    <location>
        <begin position="185"/>
        <end position="203"/>
    </location>
</feature>
<dbReference type="EMBL" id="HBIV01020015">
    <property type="protein sequence ID" value="CAE0662870.1"/>
    <property type="molecule type" value="Transcribed_RNA"/>
</dbReference>
<feature type="transmembrane region" description="Helical" evidence="2">
    <location>
        <begin position="101"/>
        <end position="124"/>
    </location>
</feature>
<name>A0A6U2XDN3_9EUKA</name>
<feature type="transmembrane region" description="Helical" evidence="2">
    <location>
        <begin position="343"/>
        <end position="361"/>
    </location>
</feature>
<feature type="transmembrane region" description="Helical" evidence="2">
    <location>
        <begin position="274"/>
        <end position="295"/>
    </location>
</feature>
<feature type="transmembrane region" description="Helical" evidence="2">
    <location>
        <begin position="307"/>
        <end position="331"/>
    </location>
</feature>
<accession>A0A6U2XDN3</accession>
<keyword evidence="2" id="KW-0472">Membrane</keyword>